<dbReference type="EMBL" id="MSFO01000004">
    <property type="protein sequence ID" value="PLB49837.1"/>
    <property type="molecule type" value="Genomic_DNA"/>
</dbReference>
<dbReference type="OrthoDB" id="1055148at2759"/>
<evidence type="ECO:0000256" key="5">
    <source>
        <dbReference type="PIRSR" id="PIRSR602401-1"/>
    </source>
</evidence>
<protein>
    <submittedName>
        <fullName evidence="7">Cytochrome P450</fullName>
    </submittedName>
</protein>
<comment type="caution">
    <text evidence="7">The sequence shown here is derived from an EMBL/GenBank/DDBJ whole genome shotgun (WGS) entry which is preliminary data.</text>
</comment>
<dbReference type="Gene3D" id="1.10.630.10">
    <property type="entry name" value="Cytochrome P450"/>
    <property type="match status" value="1"/>
</dbReference>
<evidence type="ECO:0000313" key="7">
    <source>
        <dbReference type="EMBL" id="PLB49837.1"/>
    </source>
</evidence>
<dbReference type="InterPro" id="IPR036396">
    <property type="entry name" value="Cyt_P450_sf"/>
</dbReference>
<keyword evidence="3" id="KW-0560">Oxidoreductase</keyword>
<dbReference type="CDD" id="cd11066">
    <property type="entry name" value="CYP_PhacA-like"/>
    <property type="match status" value="1"/>
</dbReference>
<dbReference type="AlphaFoldDB" id="A0A2I2GAD8"/>
<dbReference type="PANTHER" id="PTHR46300:SF9">
    <property type="entry name" value="P450, PUTATIVE-RELATED"/>
    <property type="match status" value="1"/>
</dbReference>
<evidence type="ECO:0000256" key="3">
    <source>
        <dbReference type="ARBA" id="ARBA00023002"/>
    </source>
</evidence>
<dbReference type="InterPro" id="IPR050364">
    <property type="entry name" value="Cytochrome_P450_fung"/>
</dbReference>
<comment type="similarity">
    <text evidence="1">Belongs to the cytochrome P450 family.</text>
</comment>
<dbReference type="GO" id="GO:0020037">
    <property type="term" value="F:heme binding"/>
    <property type="evidence" value="ECO:0007669"/>
    <property type="project" value="InterPro"/>
</dbReference>
<evidence type="ECO:0000256" key="6">
    <source>
        <dbReference type="SAM" id="Phobius"/>
    </source>
</evidence>
<accession>A0A2I2GAD8</accession>
<keyword evidence="8" id="KW-1185">Reference proteome</keyword>
<feature type="binding site" description="axial binding residue" evidence="5">
    <location>
        <position position="465"/>
    </location>
    <ligand>
        <name>heme</name>
        <dbReference type="ChEBI" id="CHEBI:30413"/>
    </ligand>
    <ligandPart>
        <name>Fe</name>
        <dbReference type="ChEBI" id="CHEBI:18248"/>
    </ligandPart>
</feature>
<keyword evidence="6" id="KW-1133">Transmembrane helix</keyword>
<dbReference type="SUPFAM" id="SSF48264">
    <property type="entry name" value="Cytochrome P450"/>
    <property type="match status" value="1"/>
</dbReference>
<evidence type="ECO:0000256" key="1">
    <source>
        <dbReference type="ARBA" id="ARBA00010617"/>
    </source>
</evidence>
<keyword evidence="4 5" id="KW-0408">Iron</keyword>
<organism evidence="7 8">
    <name type="scientific">Aspergillus steynii IBT 23096</name>
    <dbReference type="NCBI Taxonomy" id="1392250"/>
    <lineage>
        <taxon>Eukaryota</taxon>
        <taxon>Fungi</taxon>
        <taxon>Dikarya</taxon>
        <taxon>Ascomycota</taxon>
        <taxon>Pezizomycotina</taxon>
        <taxon>Eurotiomycetes</taxon>
        <taxon>Eurotiomycetidae</taxon>
        <taxon>Eurotiales</taxon>
        <taxon>Aspergillaceae</taxon>
        <taxon>Aspergillus</taxon>
        <taxon>Aspergillus subgen. Circumdati</taxon>
    </lineage>
</organism>
<name>A0A2I2GAD8_9EURO</name>
<keyword evidence="6" id="KW-0812">Transmembrane</keyword>
<keyword evidence="2 5" id="KW-0479">Metal-binding</keyword>
<evidence type="ECO:0000313" key="8">
    <source>
        <dbReference type="Proteomes" id="UP000234275"/>
    </source>
</evidence>
<dbReference type="GO" id="GO:0005506">
    <property type="term" value="F:iron ion binding"/>
    <property type="evidence" value="ECO:0007669"/>
    <property type="project" value="InterPro"/>
</dbReference>
<dbReference type="InterPro" id="IPR001128">
    <property type="entry name" value="Cyt_P450"/>
</dbReference>
<dbReference type="STRING" id="1392250.A0A2I2GAD8"/>
<dbReference type="PRINTS" id="PR00463">
    <property type="entry name" value="EP450I"/>
</dbReference>
<dbReference type="GO" id="GO:0016705">
    <property type="term" value="F:oxidoreductase activity, acting on paired donors, with incorporation or reduction of molecular oxygen"/>
    <property type="evidence" value="ECO:0007669"/>
    <property type="project" value="InterPro"/>
</dbReference>
<dbReference type="PRINTS" id="PR00385">
    <property type="entry name" value="P450"/>
</dbReference>
<evidence type="ECO:0000256" key="4">
    <source>
        <dbReference type="ARBA" id="ARBA00023004"/>
    </source>
</evidence>
<sequence length="546" mass="61547">MSDHHLTDRWPSILQRVPDAAPLAVALAIILICAIYRFTLDTDIPYIRGLPEIPGAVPVFGHLLSLGEDHASSCEKWWRQYGHSVFQIRLGNTRAVVVNSFEDCRKMLLGHQNALIDRPTLYTFHGVISSTQGFTIGSSPWDDSCKKKRKAAGTALGRPALRNYHPMLDLESYCIVRDLYRDSHEGEVELNVRPYIQRYALNTTLTLCYGIRMDEVYDELLREILHVGSAISLLRSASENLQDYVPLLRYLPRNEKNARSKELRDRRDAYLNLLLDKVRAMIKKGTDKPCISAAILKDEETKLTGVEVSSICLSLVSGGFETIPGTLTSAIGSLSTKEGQIWQDRAYEDIKRYYPDIRDAWTSSFQEEKVPYINAIIKEAGRFYTVSAMSLPRKTATEVNWNGAIIPAKTMMLINAQAGNHDVDHFGSDAGNFNPERWLKSTDPPVEKESIGLGHLSFGAGSRACSGQYIASRLLYAALVRMITSYKIVASETEPPNTDYVDYNQFKTALVAIPRDFKVKLIPRDSAVTKECLEMAEERTREHYRE</sequence>
<dbReference type="GO" id="GO:0004497">
    <property type="term" value="F:monooxygenase activity"/>
    <property type="evidence" value="ECO:0007669"/>
    <property type="project" value="InterPro"/>
</dbReference>
<gene>
    <name evidence="7" type="ORF">P170DRAFT_447415</name>
</gene>
<reference evidence="7 8" key="1">
    <citation type="submission" date="2016-12" db="EMBL/GenBank/DDBJ databases">
        <title>The genomes of Aspergillus section Nigri reveals drivers in fungal speciation.</title>
        <authorList>
            <consortium name="DOE Joint Genome Institute"/>
            <person name="Vesth T.C."/>
            <person name="Nybo J."/>
            <person name="Theobald S."/>
            <person name="Brandl J."/>
            <person name="Frisvad J.C."/>
            <person name="Nielsen K.F."/>
            <person name="Lyhne E.K."/>
            <person name="Kogle M.E."/>
            <person name="Kuo A."/>
            <person name="Riley R."/>
            <person name="Clum A."/>
            <person name="Nolan M."/>
            <person name="Lipzen A."/>
            <person name="Salamov A."/>
            <person name="Henrissat B."/>
            <person name="Wiebenga A."/>
            <person name="De Vries R.P."/>
            <person name="Grigoriev I.V."/>
            <person name="Mortensen U.H."/>
            <person name="Andersen M.R."/>
            <person name="Baker S.E."/>
        </authorList>
    </citation>
    <scope>NUCLEOTIDE SEQUENCE [LARGE SCALE GENOMIC DNA]</scope>
    <source>
        <strain evidence="7 8">IBT 23096</strain>
    </source>
</reference>
<keyword evidence="5" id="KW-0349">Heme</keyword>
<keyword evidence="6" id="KW-0472">Membrane</keyword>
<comment type="cofactor">
    <cofactor evidence="5">
        <name>heme</name>
        <dbReference type="ChEBI" id="CHEBI:30413"/>
    </cofactor>
</comment>
<dbReference type="RefSeq" id="XP_024705139.1">
    <property type="nucleotide sequence ID" value="XM_024850874.1"/>
</dbReference>
<dbReference type="GeneID" id="36558573"/>
<dbReference type="PANTHER" id="PTHR46300">
    <property type="entry name" value="P450, PUTATIVE (EUROFUNG)-RELATED-RELATED"/>
    <property type="match status" value="1"/>
</dbReference>
<dbReference type="VEuPathDB" id="FungiDB:P170DRAFT_447415"/>
<feature type="transmembrane region" description="Helical" evidence="6">
    <location>
        <begin position="20"/>
        <end position="38"/>
    </location>
</feature>
<proteinExistence type="inferred from homology"/>
<dbReference type="Proteomes" id="UP000234275">
    <property type="component" value="Unassembled WGS sequence"/>
</dbReference>
<dbReference type="InterPro" id="IPR002401">
    <property type="entry name" value="Cyt_P450_E_grp-I"/>
</dbReference>
<dbReference type="Pfam" id="PF00067">
    <property type="entry name" value="p450"/>
    <property type="match status" value="1"/>
</dbReference>
<evidence type="ECO:0000256" key="2">
    <source>
        <dbReference type="ARBA" id="ARBA00022723"/>
    </source>
</evidence>